<accession>A0A418MMP0</accession>
<reference evidence="1 2" key="1">
    <citation type="submission" date="2018-08" db="EMBL/GenBank/DDBJ databases">
        <title>Jishengella sp. nov., isolated from a root of Azadirachta indica A. Juss. var. siamensis Valenton.</title>
        <authorList>
            <person name="Kuncharoen N."/>
            <person name="Tanasupawat S."/>
            <person name="Kudo T."/>
            <person name="Ohkuma M."/>
        </authorList>
    </citation>
    <scope>NUCLEOTIDE SEQUENCE [LARGE SCALE GENOMIC DNA]</scope>
    <source>
        <strain evidence="1 2">AZ1-13</strain>
    </source>
</reference>
<protein>
    <submittedName>
        <fullName evidence="1">DUF4338 domain-containing protein</fullName>
    </submittedName>
</protein>
<dbReference type="AlphaFoldDB" id="A0A418MMP0"/>
<dbReference type="Proteomes" id="UP000283832">
    <property type="component" value="Unassembled WGS sequence"/>
</dbReference>
<organism evidence="1 2">
    <name type="scientific">Micromonospora radicis</name>
    <dbReference type="NCBI Taxonomy" id="1894971"/>
    <lineage>
        <taxon>Bacteria</taxon>
        <taxon>Bacillati</taxon>
        <taxon>Actinomycetota</taxon>
        <taxon>Actinomycetes</taxon>
        <taxon>Micromonosporales</taxon>
        <taxon>Micromonosporaceae</taxon>
        <taxon>Micromonospora</taxon>
    </lineage>
</organism>
<proteinExistence type="predicted"/>
<dbReference type="InterPro" id="IPR025639">
    <property type="entry name" value="DruA"/>
</dbReference>
<comment type="caution">
    <text evidence="1">The sequence shown here is derived from an EMBL/GenBank/DDBJ whole genome shotgun (WGS) entry which is preliminary data.</text>
</comment>
<name>A0A418MMP0_9ACTN</name>
<keyword evidence="2" id="KW-1185">Reference proteome</keyword>
<sequence length="663" mass="74454">MPSMIEMWYSLPCPPECQPAERRAFVALGRALATDDASARQAARERCLAKDNAALTAATHVLIDLVGQGWNVRVDDHEVAIAPPLGVADPVEEKSRVRRQELIKRDEQLSIPSVRRFIAAMEKPREFEGKFVSIFSLMRDGKELSTALQALEIDGDADLARLRGVIDPYVQVVSSSERCMQTGFRLMDIWRYFRHTWSNQYTSTPGRTMMILIRDRAALFHPVIGIAALGSAVVQLAERDDWIGWQPAVFLENLRAAPTLRMARWITARLQTALEELHVDDLVKDGLYWPTLWENPTTDAIERLLKEAETRRRDHHRFVKATDFKKVHDADDVKSWRRRAESDLFRSKRCLALADLLSARQALAPYLYPKASRTGLSDALDSPKARRAIMSVLRRAKADAVGTEIADLTVCGAVAPYNALLGGKLVSMLAVSPTVVKAYHRRYSTYASEIASSMAGRPIRRRSNLVFVGTTSLYGSGASQYNRIRIPPEVLGGLSPIEFRQLGRSKSFGTSHLSAESVRALVRLAEQTARGARVNSIFGEGVNPKFRKVRHGFDLLQWPSDTLLQHGRQRIIYGISLVDNLLPYLLGSDAEPSYKFRRRKSTADVDAISAWWMRRWCHPRSKSAAVLEAVTAHRPTRPVRHGARVTLPDLPLAAGEHEQLELY</sequence>
<evidence type="ECO:0000313" key="1">
    <source>
        <dbReference type="EMBL" id="RIV29834.1"/>
    </source>
</evidence>
<dbReference type="EMBL" id="QXEC01000050">
    <property type="protein sequence ID" value="RIV29834.1"/>
    <property type="molecule type" value="Genomic_DNA"/>
</dbReference>
<evidence type="ECO:0000313" key="2">
    <source>
        <dbReference type="Proteomes" id="UP000283832"/>
    </source>
</evidence>
<dbReference type="Pfam" id="PF14236">
    <property type="entry name" value="DruA"/>
    <property type="match status" value="2"/>
</dbReference>
<gene>
    <name evidence="1" type="ORF">D2L64_26550</name>
</gene>